<dbReference type="InterPro" id="IPR046532">
    <property type="entry name" value="DUF6597"/>
</dbReference>
<dbReference type="Pfam" id="PF20240">
    <property type="entry name" value="DUF6597"/>
    <property type="match status" value="1"/>
</dbReference>
<dbReference type="EMBL" id="CP115920">
    <property type="protein sequence ID" value="XCD14848.1"/>
    <property type="molecule type" value="Genomic_DNA"/>
</dbReference>
<dbReference type="Pfam" id="PF12833">
    <property type="entry name" value="HTH_18"/>
    <property type="match status" value="1"/>
</dbReference>
<evidence type="ECO:0000313" key="5">
    <source>
        <dbReference type="EMBL" id="XCD14848.1"/>
    </source>
</evidence>
<dbReference type="KEGG" id="vck:PG915_09540"/>
<evidence type="ECO:0000256" key="2">
    <source>
        <dbReference type="ARBA" id="ARBA00023125"/>
    </source>
</evidence>
<reference evidence="5" key="1">
    <citation type="submission" date="2023-01" db="EMBL/GenBank/DDBJ databases">
        <title>Vibrio sp. CB1-14 genome sequencing.</title>
        <authorList>
            <person name="Otstavnykh N."/>
            <person name="Isaeva M."/>
            <person name="Meleshko D."/>
        </authorList>
    </citation>
    <scope>NUCLEOTIDE SEQUENCE</scope>
    <source>
        <strain evidence="5">CB1-14</strain>
    </source>
</reference>
<dbReference type="InterPro" id="IPR018060">
    <property type="entry name" value="HTH_AraC"/>
</dbReference>
<dbReference type="Gene3D" id="1.10.10.60">
    <property type="entry name" value="Homeodomain-like"/>
    <property type="match status" value="1"/>
</dbReference>
<protein>
    <submittedName>
        <fullName evidence="5">Helix-turn-helix domain-containing protein</fullName>
    </submittedName>
</protein>
<sequence length="274" mass="31312">MLNFFDGKYEPFQPFLTYEVLESCGVILEQHQPSELLSGVVHSYLQVTTTKPIRYSVVPDGMEAFYVSSCGVLISGFQENAFDLNLSKPGQYFGIRFHPGGLQCFFDIASNLISSKIMDAVLVFNDGEKLDFHNQLYQYPDFNTRIKFCDEWLLQKLKPSQSSKFDSILLEIYKTCGNIAVGELADKVGLSSRHLNRIVQSYTGLSTKSFIQIIRIQFACKIAWREDSSNSELALDLGYFDQSHLLNDYRKRIRTNPTGLFSRLTSDFYNKSDE</sequence>
<dbReference type="PROSITE" id="PS01124">
    <property type="entry name" value="HTH_ARAC_FAMILY_2"/>
    <property type="match status" value="1"/>
</dbReference>
<dbReference type="GO" id="GO:0003700">
    <property type="term" value="F:DNA-binding transcription factor activity"/>
    <property type="evidence" value="ECO:0007669"/>
    <property type="project" value="InterPro"/>
</dbReference>
<keyword evidence="3" id="KW-0804">Transcription</keyword>
<evidence type="ECO:0000259" key="4">
    <source>
        <dbReference type="PROSITE" id="PS01124"/>
    </source>
</evidence>
<dbReference type="RefSeq" id="WP_353496318.1">
    <property type="nucleotide sequence ID" value="NZ_CP115920.1"/>
</dbReference>
<dbReference type="PANTHER" id="PTHR46796">
    <property type="entry name" value="HTH-TYPE TRANSCRIPTIONAL ACTIVATOR RHAS-RELATED"/>
    <property type="match status" value="1"/>
</dbReference>
<keyword evidence="1" id="KW-0805">Transcription regulation</keyword>
<organism evidence="5">
    <name type="scientific">Vibrio chaetopteri</name>
    <dbReference type="NCBI Taxonomy" id="3016528"/>
    <lineage>
        <taxon>Bacteria</taxon>
        <taxon>Pseudomonadati</taxon>
        <taxon>Pseudomonadota</taxon>
        <taxon>Gammaproteobacteria</taxon>
        <taxon>Vibrionales</taxon>
        <taxon>Vibrionaceae</taxon>
        <taxon>Vibrio</taxon>
    </lineage>
</organism>
<proteinExistence type="predicted"/>
<dbReference type="GO" id="GO:0043565">
    <property type="term" value="F:sequence-specific DNA binding"/>
    <property type="evidence" value="ECO:0007669"/>
    <property type="project" value="InterPro"/>
</dbReference>
<accession>A0AAU8BDW0</accession>
<feature type="domain" description="HTH araC/xylS-type" evidence="4">
    <location>
        <begin position="163"/>
        <end position="263"/>
    </location>
</feature>
<evidence type="ECO:0000256" key="1">
    <source>
        <dbReference type="ARBA" id="ARBA00023015"/>
    </source>
</evidence>
<keyword evidence="2" id="KW-0238">DNA-binding</keyword>
<dbReference type="AlphaFoldDB" id="A0AAU8BDW0"/>
<name>A0AAU8BDW0_9VIBR</name>
<dbReference type="InterPro" id="IPR050204">
    <property type="entry name" value="AraC_XylS_family_regulators"/>
</dbReference>
<evidence type="ECO:0000256" key="3">
    <source>
        <dbReference type="ARBA" id="ARBA00023163"/>
    </source>
</evidence>
<dbReference type="SMART" id="SM00342">
    <property type="entry name" value="HTH_ARAC"/>
    <property type="match status" value="1"/>
</dbReference>
<gene>
    <name evidence="5" type="ORF">PG915_09540</name>
</gene>